<sequence>MAYLQAFTPVFSQQDFDKRCSGCYCKTRNAQEIREFKLAEIEEATHSFSQANFLSEGGFGNVFKGILLEQGLEVAVKRHKLKSTQGDKEFFAEIKVLSHTNHDNVVSLVGYCTENGQRILVYEYVCNGTLAWHLSAKNSTVLSWPARHSIAVGIAKALRYLHHECTQGRVIHRDIRPHNILLRHDFTPVVGDFGLAKWENDSAAPETTLVAATGYVAPEYGATGVATEKADVYSFGIVLLEIITGRRAIDLSCEQTSLVEWARPKLEVRDAKSLLDPRLGTDVDEYQIQCMIHAAAFCLQEDPSRRLRIKQVSKNIKTR</sequence>
<gene>
    <name evidence="12" type="ORF">SELMODRAFT_74182</name>
</gene>
<keyword evidence="7" id="KW-1133">Transmembrane helix</keyword>
<dbReference type="PANTHER" id="PTHR47989:SF8">
    <property type="entry name" value="INACTIVE PROTEIN KINASE SELMODRAFT_444075-LIKE"/>
    <property type="match status" value="1"/>
</dbReference>
<dbReference type="GO" id="GO:0004713">
    <property type="term" value="F:protein tyrosine kinase activity"/>
    <property type="evidence" value="ECO:0007669"/>
    <property type="project" value="InterPro"/>
</dbReference>
<keyword evidence="6" id="KW-0067">ATP-binding</keyword>
<keyword evidence="4" id="KW-0732">Signal</keyword>
<name>D8QPU6_SELML</name>
<dbReference type="eggNOG" id="KOG1187">
    <property type="taxonomic scope" value="Eukaryota"/>
</dbReference>
<dbReference type="Proteomes" id="UP000001514">
    <property type="component" value="Unassembled WGS sequence"/>
</dbReference>
<dbReference type="InterPro" id="IPR001245">
    <property type="entry name" value="Ser-Thr/Tyr_kinase_cat_dom"/>
</dbReference>
<dbReference type="InterPro" id="IPR020635">
    <property type="entry name" value="Tyr_kinase_cat_dom"/>
</dbReference>
<dbReference type="SUPFAM" id="SSF56112">
    <property type="entry name" value="Protein kinase-like (PK-like)"/>
    <property type="match status" value="1"/>
</dbReference>
<keyword evidence="2" id="KW-1003">Cell membrane</keyword>
<dbReference type="Gene3D" id="1.10.510.10">
    <property type="entry name" value="Transferase(Phosphotransferase) domain 1"/>
    <property type="match status" value="1"/>
</dbReference>
<dbReference type="CDD" id="cd14066">
    <property type="entry name" value="STKc_IRAK"/>
    <property type="match status" value="1"/>
</dbReference>
<accession>D8QPU6</accession>
<dbReference type="GO" id="GO:0005886">
    <property type="term" value="C:plasma membrane"/>
    <property type="evidence" value="ECO:0007669"/>
    <property type="project" value="UniProtKB-SubCell"/>
</dbReference>
<keyword evidence="9" id="KW-0675">Receptor</keyword>
<dbReference type="PROSITE" id="PS00109">
    <property type="entry name" value="PROTEIN_KINASE_TYR"/>
    <property type="match status" value="1"/>
</dbReference>
<dbReference type="FunFam" id="3.30.200.20:FF:000162">
    <property type="entry name" value="Adenine nucleotide alpha hydrolase-like domain kinase"/>
    <property type="match status" value="1"/>
</dbReference>
<dbReference type="SMART" id="SM00219">
    <property type="entry name" value="TyrKc"/>
    <property type="match status" value="1"/>
</dbReference>
<evidence type="ECO:0000313" key="12">
    <source>
        <dbReference type="EMBL" id="EFJ38345.1"/>
    </source>
</evidence>
<evidence type="ECO:0000256" key="10">
    <source>
        <dbReference type="ARBA" id="ARBA00023180"/>
    </source>
</evidence>
<dbReference type="Gramene" id="EFJ38345">
    <property type="protein sequence ID" value="EFJ38345"/>
    <property type="gene ID" value="SELMODRAFT_74182"/>
</dbReference>
<dbReference type="KEGG" id="smo:SELMODRAFT_74182"/>
<evidence type="ECO:0000256" key="4">
    <source>
        <dbReference type="ARBA" id="ARBA00022729"/>
    </source>
</evidence>
<evidence type="ECO:0000256" key="1">
    <source>
        <dbReference type="ARBA" id="ARBA00004251"/>
    </source>
</evidence>
<evidence type="ECO:0000259" key="11">
    <source>
        <dbReference type="PROSITE" id="PS50011"/>
    </source>
</evidence>
<dbReference type="FunFam" id="1.10.510.10:FF:000240">
    <property type="entry name" value="Lectin-domain containing receptor kinase A4.3"/>
    <property type="match status" value="1"/>
</dbReference>
<feature type="domain" description="Protein kinase" evidence="11">
    <location>
        <begin position="48"/>
        <end position="319"/>
    </location>
</feature>
<dbReference type="GO" id="GO:0005524">
    <property type="term" value="F:ATP binding"/>
    <property type="evidence" value="ECO:0007669"/>
    <property type="project" value="UniProtKB-KW"/>
</dbReference>
<evidence type="ECO:0000256" key="9">
    <source>
        <dbReference type="ARBA" id="ARBA00023170"/>
    </source>
</evidence>
<dbReference type="PROSITE" id="PS50011">
    <property type="entry name" value="PROTEIN_KINASE_DOM"/>
    <property type="match status" value="1"/>
</dbReference>
<dbReference type="STRING" id="88036.D8QPU6"/>
<keyword evidence="3" id="KW-0812">Transmembrane</keyword>
<dbReference type="EMBL" id="GL377565">
    <property type="protein sequence ID" value="EFJ38345.1"/>
    <property type="molecule type" value="Genomic_DNA"/>
</dbReference>
<evidence type="ECO:0000256" key="6">
    <source>
        <dbReference type="ARBA" id="ARBA00022840"/>
    </source>
</evidence>
<dbReference type="InterPro" id="IPR008266">
    <property type="entry name" value="Tyr_kinase_AS"/>
</dbReference>
<dbReference type="Pfam" id="PF07714">
    <property type="entry name" value="PK_Tyr_Ser-Thr"/>
    <property type="match status" value="1"/>
</dbReference>
<dbReference type="GO" id="GO:0002229">
    <property type="term" value="P:defense response to oomycetes"/>
    <property type="evidence" value="ECO:0007669"/>
    <property type="project" value="UniProtKB-ARBA"/>
</dbReference>
<dbReference type="InParanoid" id="D8QPU6"/>
<proteinExistence type="predicted"/>
<keyword evidence="5" id="KW-0547">Nucleotide-binding</keyword>
<dbReference type="HOGENOM" id="CLU_000288_21_4_1"/>
<keyword evidence="10" id="KW-0325">Glycoprotein</keyword>
<evidence type="ECO:0000256" key="8">
    <source>
        <dbReference type="ARBA" id="ARBA00023136"/>
    </source>
</evidence>
<dbReference type="Gene3D" id="3.30.200.20">
    <property type="entry name" value="Phosphorylase Kinase, domain 1"/>
    <property type="match status" value="1"/>
</dbReference>
<dbReference type="InterPro" id="IPR000719">
    <property type="entry name" value="Prot_kinase_dom"/>
</dbReference>
<organism evidence="13">
    <name type="scientific">Selaginella moellendorffii</name>
    <name type="common">Spikemoss</name>
    <dbReference type="NCBI Taxonomy" id="88036"/>
    <lineage>
        <taxon>Eukaryota</taxon>
        <taxon>Viridiplantae</taxon>
        <taxon>Streptophyta</taxon>
        <taxon>Embryophyta</taxon>
        <taxon>Tracheophyta</taxon>
        <taxon>Lycopodiopsida</taxon>
        <taxon>Selaginellales</taxon>
        <taxon>Selaginellaceae</taxon>
        <taxon>Selaginella</taxon>
    </lineage>
</organism>
<keyword evidence="8" id="KW-0472">Membrane</keyword>
<protein>
    <recommendedName>
        <fullName evidence="11">Protein kinase domain-containing protein</fullName>
    </recommendedName>
</protein>
<dbReference type="AlphaFoldDB" id="D8QPU6"/>
<dbReference type="PANTHER" id="PTHR47989">
    <property type="entry name" value="OS01G0750732 PROTEIN"/>
    <property type="match status" value="1"/>
</dbReference>
<dbReference type="InterPro" id="IPR011009">
    <property type="entry name" value="Kinase-like_dom_sf"/>
</dbReference>
<reference evidence="12 13" key="1">
    <citation type="journal article" date="2011" name="Science">
        <title>The Selaginella genome identifies genetic changes associated with the evolution of vascular plants.</title>
        <authorList>
            <person name="Banks J.A."/>
            <person name="Nishiyama T."/>
            <person name="Hasebe M."/>
            <person name="Bowman J.L."/>
            <person name="Gribskov M."/>
            <person name="dePamphilis C."/>
            <person name="Albert V.A."/>
            <person name="Aono N."/>
            <person name="Aoyama T."/>
            <person name="Ambrose B.A."/>
            <person name="Ashton N.W."/>
            <person name="Axtell M.J."/>
            <person name="Barker E."/>
            <person name="Barker M.S."/>
            <person name="Bennetzen J.L."/>
            <person name="Bonawitz N.D."/>
            <person name="Chapple C."/>
            <person name="Cheng C."/>
            <person name="Correa L.G."/>
            <person name="Dacre M."/>
            <person name="DeBarry J."/>
            <person name="Dreyer I."/>
            <person name="Elias M."/>
            <person name="Engstrom E.M."/>
            <person name="Estelle M."/>
            <person name="Feng L."/>
            <person name="Finet C."/>
            <person name="Floyd S.K."/>
            <person name="Frommer W.B."/>
            <person name="Fujita T."/>
            <person name="Gramzow L."/>
            <person name="Gutensohn M."/>
            <person name="Harholt J."/>
            <person name="Hattori M."/>
            <person name="Heyl A."/>
            <person name="Hirai T."/>
            <person name="Hiwatashi Y."/>
            <person name="Ishikawa M."/>
            <person name="Iwata M."/>
            <person name="Karol K.G."/>
            <person name="Koehler B."/>
            <person name="Kolukisaoglu U."/>
            <person name="Kubo M."/>
            <person name="Kurata T."/>
            <person name="Lalonde S."/>
            <person name="Li K."/>
            <person name="Li Y."/>
            <person name="Litt A."/>
            <person name="Lyons E."/>
            <person name="Manning G."/>
            <person name="Maruyama T."/>
            <person name="Michael T.P."/>
            <person name="Mikami K."/>
            <person name="Miyazaki S."/>
            <person name="Morinaga S."/>
            <person name="Murata T."/>
            <person name="Mueller-Roeber B."/>
            <person name="Nelson D.R."/>
            <person name="Obara M."/>
            <person name="Oguri Y."/>
            <person name="Olmstead R.G."/>
            <person name="Onodera N."/>
            <person name="Petersen B.L."/>
            <person name="Pils B."/>
            <person name="Prigge M."/>
            <person name="Rensing S.A."/>
            <person name="Riano-Pachon D.M."/>
            <person name="Roberts A.W."/>
            <person name="Sato Y."/>
            <person name="Scheller H.V."/>
            <person name="Schulz B."/>
            <person name="Schulz C."/>
            <person name="Shakirov E.V."/>
            <person name="Shibagaki N."/>
            <person name="Shinohara N."/>
            <person name="Shippen D.E."/>
            <person name="Soerensen I."/>
            <person name="Sotooka R."/>
            <person name="Sugimoto N."/>
            <person name="Sugita M."/>
            <person name="Sumikawa N."/>
            <person name="Tanurdzic M."/>
            <person name="Theissen G."/>
            <person name="Ulvskov P."/>
            <person name="Wakazuki S."/>
            <person name="Weng J.K."/>
            <person name="Willats W.W."/>
            <person name="Wipf D."/>
            <person name="Wolf P.G."/>
            <person name="Yang L."/>
            <person name="Zimmer A.D."/>
            <person name="Zhu Q."/>
            <person name="Mitros T."/>
            <person name="Hellsten U."/>
            <person name="Loque D."/>
            <person name="Otillar R."/>
            <person name="Salamov A."/>
            <person name="Schmutz J."/>
            <person name="Shapiro H."/>
            <person name="Lindquist E."/>
            <person name="Lucas S."/>
            <person name="Rokhsar D."/>
            <person name="Grigoriev I.V."/>
        </authorList>
    </citation>
    <scope>NUCLEOTIDE SEQUENCE [LARGE SCALE GENOMIC DNA]</scope>
</reference>
<keyword evidence="13" id="KW-1185">Reference proteome</keyword>
<evidence type="ECO:0000256" key="3">
    <source>
        <dbReference type="ARBA" id="ARBA00022692"/>
    </source>
</evidence>
<evidence type="ECO:0000256" key="7">
    <source>
        <dbReference type="ARBA" id="ARBA00022989"/>
    </source>
</evidence>
<evidence type="ECO:0000256" key="5">
    <source>
        <dbReference type="ARBA" id="ARBA00022741"/>
    </source>
</evidence>
<evidence type="ECO:0000256" key="2">
    <source>
        <dbReference type="ARBA" id="ARBA00022475"/>
    </source>
</evidence>
<comment type="subcellular location">
    <subcellularLocation>
        <location evidence="1">Cell membrane</location>
        <topology evidence="1">Single-pass type I membrane protein</topology>
    </subcellularLocation>
</comment>
<evidence type="ECO:0000313" key="13">
    <source>
        <dbReference type="Proteomes" id="UP000001514"/>
    </source>
</evidence>